<dbReference type="Proteomes" id="UP000002071">
    <property type="component" value="Chromosome"/>
</dbReference>
<keyword evidence="4" id="KW-1185">Reference proteome</keyword>
<accession>C7NTV0</accession>
<protein>
    <submittedName>
        <fullName evidence="3">UspA domain protein</fullName>
    </submittedName>
</protein>
<dbReference type="PRINTS" id="PR01438">
    <property type="entry name" value="UNVRSLSTRESS"/>
</dbReference>
<dbReference type="InterPro" id="IPR014729">
    <property type="entry name" value="Rossmann-like_a/b/a_fold"/>
</dbReference>
<dbReference type="InterPro" id="IPR006016">
    <property type="entry name" value="UspA"/>
</dbReference>
<dbReference type="AlphaFoldDB" id="C7NTV0"/>
<feature type="domain" description="UspA" evidence="2">
    <location>
        <begin position="1"/>
        <end position="140"/>
    </location>
</feature>
<dbReference type="STRING" id="519442.Huta_0754"/>
<evidence type="ECO:0000313" key="3">
    <source>
        <dbReference type="EMBL" id="ACV10939.1"/>
    </source>
</evidence>
<dbReference type="Gene3D" id="3.40.50.620">
    <property type="entry name" value="HUPs"/>
    <property type="match status" value="1"/>
</dbReference>
<dbReference type="EMBL" id="CP001687">
    <property type="protein sequence ID" value="ACV10939.1"/>
    <property type="molecule type" value="Genomic_DNA"/>
</dbReference>
<dbReference type="SUPFAM" id="SSF52402">
    <property type="entry name" value="Adenine nucleotide alpha hydrolases-like"/>
    <property type="match status" value="1"/>
</dbReference>
<dbReference type="Pfam" id="PF00582">
    <property type="entry name" value="Usp"/>
    <property type="match status" value="1"/>
</dbReference>
<dbReference type="InterPro" id="IPR006015">
    <property type="entry name" value="Universal_stress_UspA"/>
</dbReference>
<dbReference type="eggNOG" id="arCOG02053">
    <property type="taxonomic scope" value="Archaea"/>
</dbReference>
<dbReference type="PANTHER" id="PTHR46268">
    <property type="entry name" value="STRESS RESPONSE PROTEIN NHAX"/>
    <property type="match status" value="1"/>
</dbReference>
<sequence length="152" mass="16050">MYDRILVPTDGSEGIDAVIEHALELAAVHNGTVHGLYVLDTATMSRMPMDTSWEAVSGMLREEGEQALAQIGELADGDVPVETEMTEGAPSREIAAAAEQSDVDLIVMGTHGRGGLDRLLLGSVAERVVRSAPVPVLTYRVGDPPAVSSPDE</sequence>
<evidence type="ECO:0000259" key="2">
    <source>
        <dbReference type="Pfam" id="PF00582"/>
    </source>
</evidence>
<organism evidence="3 4">
    <name type="scientific">Halorhabdus utahensis (strain DSM 12940 / JCM 11049 / AX-2)</name>
    <dbReference type="NCBI Taxonomy" id="519442"/>
    <lineage>
        <taxon>Archaea</taxon>
        <taxon>Methanobacteriati</taxon>
        <taxon>Methanobacteriota</taxon>
        <taxon>Stenosarchaea group</taxon>
        <taxon>Halobacteria</taxon>
        <taxon>Halobacteriales</taxon>
        <taxon>Haloarculaceae</taxon>
        <taxon>Halorhabdus</taxon>
    </lineage>
</organism>
<proteinExistence type="inferred from homology"/>
<evidence type="ECO:0000313" key="4">
    <source>
        <dbReference type="Proteomes" id="UP000002071"/>
    </source>
</evidence>
<dbReference type="RefSeq" id="WP_015788519.1">
    <property type="nucleotide sequence ID" value="NC_013158.1"/>
</dbReference>
<name>C7NTV0_HALUD</name>
<reference evidence="3 4" key="1">
    <citation type="journal article" date="2009" name="Stand. Genomic Sci.">
        <title>Complete genome sequence of Halorhabdus utahensis type strain (AX-2).</title>
        <authorList>
            <person name="Anderson I."/>
            <person name="Tindall B.J."/>
            <person name="Pomrenke H."/>
            <person name="Goker M."/>
            <person name="Lapidus A."/>
            <person name="Nolan M."/>
            <person name="Copeland A."/>
            <person name="Glavina Del Rio T."/>
            <person name="Chen F."/>
            <person name="Tice H."/>
            <person name="Cheng J.F."/>
            <person name="Lucas S."/>
            <person name="Chertkov O."/>
            <person name="Bruce D."/>
            <person name="Brettin T."/>
            <person name="Detter J.C."/>
            <person name="Han C."/>
            <person name="Goodwin L."/>
            <person name="Land M."/>
            <person name="Hauser L."/>
            <person name="Chang Y.J."/>
            <person name="Jeffries C.D."/>
            <person name="Pitluck S."/>
            <person name="Pati A."/>
            <person name="Mavromatis K."/>
            <person name="Ivanova N."/>
            <person name="Ovchinnikova G."/>
            <person name="Chen A."/>
            <person name="Palaniappan K."/>
            <person name="Chain P."/>
            <person name="Rohde M."/>
            <person name="Bristow J."/>
            <person name="Eisen J.A."/>
            <person name="Markowitz V."/>
            <person name="Hugenholtz P."/>
            <person name="Kyrpides N.C."/>
            <person name="Klenk H.P."/>
        </authorList>
    </citation>
    <scope>NUCLEOTIDE SEQUENCE [LARGE SCALE GENOMIC DNA]</scope>
    <source>
        <strain evidence="4">DSM 12940 / JCM 11049 / AX-2</strain>
    </source>
</reference>
<comment type="similarity">
    <text evidence="1">Belongs to the universal stress protein A family.</text>
</comment>
<dbReference type="OrthoDB" id="105697at2157"/>
<dbReference type="PANTHER" id="PTHR46268:SF6">
    <property type="entry name" value="UNIVERSAL STRESS PROTEIN UP12"/>
    <property type="match status" value="1"/>
</dbReference>
<gene>
    <name evidence="3" type="ordered locus">Huta_0754</name>
</gene>
<dbReference type="HOGENOM" id="CLU_049301_11_0_2"/>
<dbReference type="CDD" id="cd00293">
    <property type="entry name" value="USP-like"/>
    <property type="match status" value="1"/>
</dbReference>
<dbReference type="KEGG" id="hut:Huta_0754"/>
<evidence type="ECO:0000256" key="1">
    <source>
        <dbReference type="ARBA" id="ARBA00008791"/>
    </source>
</evidence>
<dbReference type="PIRSF" id="PIRSF006276">
    <property type="entry name" value="UspA"/>
    <property type="match status" value="1"/>
</dbReference>
<dbReference type="GeneID" id="8383024"/>